<evidence type="ECO:0000256" key="3">
    <source>
        <dbReference type="ARBA" id="ARBA00011738"/>
    </source>
</evidence>
<dbReference type="Gene3D" id="3.40.640.10">
    <property type="entry name" value="Type I PLP-dependent aspartate aminotransferase-like (Major domain)"/>
    <property type="match status" value="1"/>
</dbReference>
<comment type="similarity">
    <text evidence="2">Belongs to the class-I pyridoxal-phosphate-dependent aminotransferase family.</text>
</comment>
<feature type="domain" description="Aminotransferase class I/classII large" evidence="7">
    <location>
        <begin position="62"/>
        <end position="382"/>
    </location>
</feature>
<dbReference type="RefSeq" id="WP_185660065.1">
    <property type="nucleotide sequence ID" value="NZ_CAWPOO010000008.1"/>
</dbReference>
<keyword evidence="5 8" id="KW-0808">Transferase</keyword>
<dbReference type="InterPro" id="IPR015421">
    <property type="entry name" value="PyrdxlP-dep_Trfase_major"/>
</dbReference>
<proteinExistence type="inferred from homology"/>
<keyword evidence="4 8" id="KW-0032">Aminotransferase</keyword>
<reference evidence="8 9" key="1">
    <citation type="submission" date="2020-07" db="EMBL/GenBank/DDBJ databases">
        <authorList>
            <person name="Feng X."/>
        </authorList>
    </citation>
    <scope>NUCLEOTIDE SEQUENCE [LARGE SCALE GENOMIC DNA]</scope>
    <source>
        <strain evidence="8 9">JCM23202</strain>
    </source>
</reference>
<comment type="caution">
    <text evidence="8">The sequence shown here is derived from an EMBL/GenBank/DDBJ whole genome shotgun (WGS) entry which is preliminary data.</text>
</comment>
<evidence type="ECO:0000256" key="5">
    <source>
        <dbReference type="ARBA" id="ARBA00022679"/>
    </source>
</evidence>
<dbReference type="Gene3D" id="3.90.1150.10">
    <property type="entry name" value="Aspartate Aminotransferase, domain 1"/>
    <property type="match status" value="1"/>
</dbReference>
<dbReference type="InterPro" id="IPR015422">
    <property type="entry name" value="PyrdxlP-dep_Trfase_small"/>
</dbReference>
<keyword evidence="9" id="KW-1185">Reference proteome</keyword>
<dbReference type="CDD" id="cd00609">
    <property type="entry name" value="AAT_like"/>
    <property type="match status" value="1"/>
</dbReference>
<dbReference type="InterPro" id="IPR015424">
    <property type="entry name" value="PyrdxlP-dep_Trfase"/>
</dbReference>
<dbReference type="GO" id="GO:0030170">
    <property type="term" value="F:pyridoxal phosphate binding"/>
    <property type="evidence" value="ECO:0007669"/>
    <property type="project" value="InterPro"/>
</dbReference>
<gene>
    <name evidence="8" type="ORF">H5P27_08955</name>
</gene>
<dbReference type="AlphaFoldDB" id="A0A7X1B6B3"/>
<accession>A0A7X1B6B3</accession>
<dbReference type="PANTHER" id="PTHR42790">
    <property type="entry name" value="AMINOTRANSFERASE"/>
    <property type="match status" value="1"/>
</dbReference>
<evidence type="ECO:0000256" key="4">
    <source>
        <dbReference type="ARBA" id="ARBA00022576"/>
    </source>
</evidence>
<dbReference type="InterPro" id="IPR050859">
    <property type="entry name" value="Class-I_PLP-dep_aminotransf"/>
</dbReference>
<dbReference type="FunFam" id="3.40.640.10:FF:000053">
    <property type="entry name" value="Aminotransferase, class I"/>
    <property type="match status" value="1"/>
</dbReference>
<keyword evidence="6" id="KW-0663">Pyridoxal phosphate</keyword>
<dbReference type="InterPro" id="IPR004839">
    <property type="entry name" value="Aminotransferase_I/II_large"/>
</dbReference>
<dbReference type="GO" id="GO:1901605">
    <property type="term" value="P:alpha-amino acid metabolic process"/>
    <property type="evidence" value="ECO:0007669"/>
    <property type="project" value="TreeGrafter"/>
</dbReference>
<evidence type="ECO:0000256" key="1">
    <source>
        <dbReference type="ARBA" id="ARBA00001933"/>
    </source>
</evidence>
<dbReference type="PANTHER" id="PTHR42790:SF19">
    <property type="entry name" value="KYNURENINE_ALPHA-AMINOADIPATE AMINOTRANSFERASE, MITOCHONDRIAL"/>
    <property type="match status" value="1"/>
</dbReference>
<evidence type="ECO:0000256" key="2">
    <source>
        <dbReference type="ARBA" id="ARBA00007441"/>
    </source>
</evidence>
<organism evidence="8 9">
    <name type="scientific">Pelagicoccus albus</name>
    <dbReference type="NCBI Taxonomy" id="415222"/>
    <lineage>
        <taxon>Bacteria</taxon>
        <taxon>Pseudomonadati</taxon>
        <taxon>Verrucomicrobiota</taxon>
        <taxon>Opitutia</taxon>
        <taxon>Puniceicoccales</taxon>
        <taxon>Pelagicoccaceae</taxon>
        <taxon>Pelagicoccus</taxon>
    </lineage>
</organism>
<dbReference type="GO" id="GO:0008483">
    <property type="term" value="F:transaminase activity"/>
    <property type="evidence" value="ECO:0007669"/>
    <property type="project" value="UniProtKB-KW"/>
</dbReference>
<evidence type="ECO:0000256" key="6">
    <source>
        <dbReference type="ARBA" id="ARBA00022898"/>
    </source>
</evidence>
<protein>
    <submittedName>
        <fullName evidence="8">PLP-dependent aminotransferase family protein</fullName>
    </submittedName>
</protein>
<evidence type="ECO:0000259" key="7">
    <source>
        <dbReference type="Pfam" id="PF00155"/>
    </source>
</evidence>
<dbReference type="Pfam" id="PF00155">
    <property type="entry name" value="Aminotran_1_2"/>
    <property type="match status" value="1"/>
</dbReference>
<dbReference type="Proteomes" id="UP000526501">
    <property type="component" value="Unassembled WGS sequence"/>
</dbReference>
<comment type="subunit">
    <text evidence="3">Homodimer.</text>
</comment>
<dbReference type="SUPFAM" id="SSF53383">
    <property type="entry name" value="PLP-dependent transferases"/>
    <property type="match status" value="1"/>
</dbReference>
<name>A0A7X1B6B3_9BACT</name>
<evidence type="ECO:0000313" key="9">
    <source>
        <dbReference type="Proteomes" id="UP000526501"/>
    </source>
</evidence>
<comment type="cofactor">
    <cofactor evidence="1">
        <name>pyridoxal 5'-phosphate</name>
        <dbReference type="ChEBI" id="CHEBI:597326"/>
    </cofactor>
</comment>
<dbReference type="EMBL" id="JACHVC010000008">
    <property type="protein sequence ID" value="MBC2606174.1"/>
    <property type="molecule type" value="Genomic_DNA"/>
</dbReference>
<sequence>MNSLECPKASLARRLNNFSGSVARDILSRTQNKEIISFAGGLPDASLWEDLVLPTVPPAAYQYGPSEGEMPLRQIMADRASAFGLDAEASRTLITSGSQQGLDLAAKLVIEPGTPVLVEAPTYLAALQVFQLFEADIQSLPLDTEGIDAAVLDRYLEQTKAPLAYLNPSFQNPSGCCYSLERRREIAEVLDRHATILLEDDPYRDLSYESDAPPPIASFLKNTPWIYLSSVSKTLIPGLRLGSLICSEELFPSLLKLKQAADLHSNRPAQFIATELLSDAQKNAERIEKLRSHYQQKRDLMESTLRADFKSLADWKKPSGGMFFWLTLKDRVDLSETLEECLKQNVAFMPGSPFFAHKNDHPCCIRLNFSLVSREKLENGTRVISRVIKSQSGYYSK</sequence>
<evidence type="ECO:0000313" key="8">
    <source>
        <dbReference type="EMBL" id="MBC2606174.1"/>
    </source>
</evidence>